<evidence type="ECO:0000256" key="7">
    <source>
        <dbReference type="ARBA" id="ARBA00023056"/>
    </source>
</evidence>
<reference evidence="11" key="1">
    <citation type="journal article" date="2020" name="mSystems">
        <title>Genome- and Community-Level Interaction Insights into Carbon Utilization and Element Cycling Functions of Hydrothermarchaeota in Hydrothermal Sediment.</title>
        <authorList>
            <person name="Zhou Z."/>
            <person name="Liu Y."/>
            <person name="Xu W."/>
            <person name="Pan J."/>
            <person name="Luo Z.H."/>
            <person name="Li M."/>
        </authorList>
    </citation>
    <scope>NUCLEOTIDE SEQUENCE [LARGE SCALE GENOMIC DNA]</scope>
    <source>
        <strain evidence="11">HyVt-577</strain>
    </source>
</reference>
<proteinExistence type="inferred from homology"/>
<evidence type="ECO:0000259" key="10">
    <source>
        <dbReference type="Pfam" id="PF08323"/>
    </source>
</evidence>
<dbReference type="GO" id="GO:0009011">
    <property type="term" value="F:alpha-1,4-glucan glucosyltransferase (ADP-glucose donor) activity"/>
    <property type="evidence" value="ECO:0007669"/>
    <property type="project" value="UniProtKB-UniRule"/>
</dbReference>
<evidence type="ECO:0000259" key="9">
    <source>
        <dbReference type="Pfam" id="PF00534"/>
    </source>
</evidence>
<dbReference type="EMBL" id="DRQG01000015">
    <property type="protein sequence ID" value="HGY54330.1"/>
    <property type="molecule type" value="Genomic_DNA"/>
</dbReference>
<dbReference type="InterPro" id="IPR013534">
    <property type="entry name" value="Starch_synth_cat_dom"/>
</dbReference>
<dbReference type="GO" id="GO:0005978">
    <property type="term" value="P:glycogen biosynthetic process"/>
    <property type="evidence" value="ECO:0007669"/>
    <property type="project" value="UniProtKB-UniRule"/>
</dbReference>
<dbReference type="Proteomes" id="UP000885779">
    <property type="component" value="Unassembled WGS sequence"/>
</dbReference>
<dbReference type="UniPathway" id="UPA00164"/>
<name>A0A7V4TXW7_CALAY</name>
<comment type="pathway">
    <text evidence="3 8">Glycan biosynthesis; glycogen biosynthesis.</text>
</comment>
<dbReference type="Pfam" id="PF00534">
    <property type="entry name" value="Glycos_transf_1"/>
    <property type="match status" value="1"/>
</dbReference>
<evidence type="ECO:0000256" key="1">
    <source>
        <dbReference type="ARBA" id="ARBA00001478"/>
    </source>
</evidence>
<keyword evidence="5 8" id="KW-0328">Glycosyltransferase</keyword>
<feature type="domain" description="Starch synthase catalytic" evidence="10">
    <location>
        <begin position="7"/>
        <end position="253"/>
    </location>
</feature>
<dbReference type="NCBIfam" id="TIGR02095">
    <property type="entry name" value="glgA"/>
    <property type="match status" value="1"/>
</dbReference>
<comment type="catalytic activity">
    <reaction evidence="1 8">
        <text>[(1-&gt;4)-alpha-D-glucosyl](n) + ADP-alpha-D-glucose = [(1-&gt;4)-alpha-D-glucosyl](n+1) + ADP + H(+)</text>
        <dbReference type="Rhea" id="RHEA:18189"/>
        <dbReference type="Rhea" id="RHEA-COMP:9584"/>
        <dbReference type="Rhea" id="RHEA-COMP:9587"/>
        <dbReference type="ChEBI" id="CHEBI:15378"/>
        <dbReference type="ChEBI" id="CHEBI:15444"/>
        <dbReference type="ChEBI" id="CHEBI:57498"/>
        <dbReference type="ChEBI" id="CHEBI:456216"/>
        <dbReference type="EC" id="2.4.1.21"/>
    </reaction>
</comment>
<evidence type="ECO:0000256" key="2">
    <source>
        <dbReference type="ARBA" id="ARBA00002764"/>
    </source>
</evidence>
<keyword evidence="7 8" id="KW-0320">Glycogen biosynthesis</keyword>
<evidence type="ECO:0000256" key="6">
    <source>
        <dbReference type="ARBA" id="ARBA00022679"/>
    </source>
</evidence>
<comment type="caution">
    <text evidence="11">The sequence shown here is derived from an EMBL/GenBank/DDBJ whole genome shotgun (WGS) entry which is preliminary data.</text>
</comment>
<protein>
    <recommendedName>
        <fullName evidence="8">Glycogen synthase</fullName>
        <ecNumber evidence="8">2.4.1.21</ecNumber>
    </recommendedName>
    <alternativeName>
        <fullName evidence="8">Starch [bacterial glycogen] synthase</fullName>
    </alternativeName>
</protein>
<dbReference type="PANTHER" id="PTHR45825">
    <property type="entry name" value="GRANULE-BOUND STARCH SYNTHASE 1, CHLOROPLASTIC/AMYLOPLASTIC"/>
    <property type="match status" value="1"/>
</dbReference>
<organism evidence="11">
    <name type="scientific">Caldithrix abyssi</name>
    <dbReference type="NCBI Taxonomy" id="187145"/>
    <lineage>
        <taxon>Bacteria</taxon>
        <taxon>Pseudomonadati</taxon>
        <taxon>Calditrichota</taxon>
        <taxon>Calditrichia</taxon>
        <taxon>Calditrichales</taxon>
        <taxon>Calditrichaceae</taxon>
        <taxon>Caldithrix</taxon>
    </lineage>
</organism>
<evidence type="ECO:0000313" key="11">
    <source>
        <dbReference type="EMBL" id="HGY54330.1"/>
    </source>
</evidence>
<dbReference type="NCBIfam" id="NF001899">
    <property type="entry name" value="PRK00654.1-2"/>
    <property type="match status" value="1"/>
</dbReference>
<evidence type="ECO:0000256" key="4">
    <source>
        <dbReference type="ARBA" id="ARBA00010281"/>
    </source>
</evidence>
<feature type="domain" description="Glycosyl transferase family 1" evidence="9">
    <location>
        <begin position="305"/>
        <end position="465"/>
    </location>
</feature>
<evidence type="ECO:0000256" key="3">
    <source>
        <dbReference type="ARBA" id="ARBA00004964"/>
    </source>
</evidence>
<evidence type="ECO:0000256" key="8">
    <source>
        <dbReference type="HAMAP-Rule" id="MF_00484"/>
    </source>
</evidence>
<dbReference type="GO" id="GO:0004373">
    <property type="term" value="F:alpha-1,4-glucan glucosyltransferase (UDP-glucose donor) activity"/>
    <property type="evidence" value="ECO:0007669"/>
    <property type="project" value="InterPro"/>
</dbReference>
<gene>
    <name evidence="8 11" type="primary">glgA</name>
    <name evidence="11" type="ORF">ENK44_01385</name>
</gene>
<dbReference type="HAMAP" id="MF_00484">
    <property type="entry name" value="Glycogen_synth"/>
    <property type="match status" value="1"/>
</dbReference>
<accession>A0A7V4TXW7</accession>
<keyword evidence="6 8" id="KW-0808">Transferase</keyword>
<dbReference type="PANTHER" id="PTHR45825:SF11">
    <property type="entry name" value="ALPHA AMYLASE DOMAIN-CONTAINING PROTEIN"/>
    <property type="match status" value="1"/>
</dbReference>
<dbReference type="CDD" id="cd03791">
    <property type="entry name" value="GT5_Glycogen_synthase_DULL1-like"/>
    <property type="match status" value="1"/>
</dbReference>
<dbReference type="Gene3D" id="3.40.50.2000">
    <property type="entry name" value="Glycogen Phosphorylase B"/>
    <property type="match status" value="2"/>
</dbReference>
<comment type="function">
    <text evidence="2 8">Synthesizes alpha-1,4-glucan chains using ADP-glucose.</text>
</comment>
<dbReference type="InterPro" id="IPR001296">
    <property type="entry name" value="Glyco_trans_1"/>
</dbReference>
<evidence type="ECO:0000256" key="5">
    <source>
        <dbReference type="ARBA" id="ARBA00022676"/>
    </source>
</evidence>
<dbReference type="InterPro" id="IPR011835">
    <property type="entry name" value="GS/SS"/>
</dbReference>
<sequence length="494" mass="56265">MTMEQYKILYLASEVAPFAKSGGLADVTGALPKALKAHNQEIRLMIPKYKFINERKYVLREVIRLRDIPVTINGVTKTANVKSAFLPDSKVQIYFVEIEDLFNRPGMYIDPKTNKPYPDNAQRFAYFAKAAMETLKILSWQPNIIHCNEWQTAFVPVYLKTIYLNDDFFKGVKSIYTIHNLTVQGIFDPKVAADIDFDESQAKEGGMFNKDNKLNLTKAAIHFADFITTVSESYANEIITNPDVGYGFEKLLEEKGEKFEGILNGVDYSVWSPELDKSIPVQYSKDNLEGKTENKKILLSRLGLEFNENTPLLGMVSAVTEQKGFDLVLEAMDSLLKMNLQVYILGDGDRNLVEKLYEYRDKYPDKFAMSLSSDDKMVHLVEAGADMFLMPSKYEPCGLHQIYSLRYGTIPIVSAVGGLYDTVDDLDVETGEGTGFILDELSAKSIVKTVKKAVAYFKKKEQWQELQKRVMEEDFSWELSAKRYLDVYDRALNE</sequence>
<dbReference type="EC" id="2.4.1.21" evidence="8"/>
<dbReference type="SUPFAM" id="SSF53756">
    <property type="entry name" value="UDP-Glycosyltransferase/glycogen phosphorylase"/>
    <property type="match status" value="1"/>
</dbReference>
<dbReference type="AlphaFoldDB" id="A0A7V4TXW7"/>
<comment type="similarity">
    <text evidence="4 8">Belongs to the glycosyltransferase 1 family. Bacterial/plant glycogen synthase subfamily.</text>
</comment>
<feature type="binding site" evidence="8">
    <location>
        <position position="20"/>
    </location>
    <ligand>
        <name>ADP-alpha-D-glucose</name>
        <dbReference type="ChEBI" id="CHEBI:57498"/>
    </ligand>
</feature>
<dbReference type="Pfam" id="PF08323">
    <property type="entry name" value="Glyco_transf_5"/>
    <property type="match status" value="1"/>
</dbReference>